<protein>
    <recommendedName>
        <fullName evidence="4">Probable multidrug resistance protein NorM</fullName>
    </recommendedName>
    <alternativeName>
        <fullName evidence="12">Multidrug-efflux transporter</fullName>
    </alternativeName>
</protein>
<dbReference type="EMBL" id="CP029462">
    <property type="protein sequence ID" value="AXL21295.1"/>
    <property type="molecule type" value="Genomic_DNA"/>
</dbReference>
<feature type="transmembrane region" description="Helical" evidence="13">
    <location>
        <begin position="87"/>
        <end position="112"/>
    </location>
</feature>
<feature type="transmembrane region" description="Helical" evidence="13">
    <location>
        <begin position="409"/>
        <end position="432"/>
    </location>
</feature>
<evidence type="ECO:0000256" key="10">
    <source>
        <dbReference type="ARBA" id="ARBA00023065"/>
    </source>
</evidence>
<evidence type="ECO:0000256" key="7">
    <source>
        <dbReference type="ARBA" id="ARBA00022475"/>
    </source>
</evidence>
<feature type="transmembrane region" description="Helical" evidence="13">
    <location>
        <begin position="314"/>
        <end position="334"/>
    </location>
</feature>
<evidence type="ECO:0000256" key="9">
    <source>
        <dbReference type="ARBA" id="ARBA00022989"/>
    </source>
</evidence>
<evidence type="ECO:0000256" key="4">
    <source>
        <dbReference type="ARBA" id="ARBA00020268"/>
    </source>
</evidence>
<keyword evidence="6" id="KW-0050">Antiport</keyword>
<dbReference type="NCBIfam" id="TIGR00797">
    <property type="entry name" value="matE"/>
    <property type="match status" value="1"/>
</dbReference>
<evidence type="ECO:0000256" key="13">
    <source>
        <dbReference type="SAM" id="Phobius"/>
    </source>
</evidence>
<dbReference type="PANTHER" id="PTHR43298">
    <property type="entry name" value="MULTIDRUG RESISTANCE PROTEIN NORM-RELATED"/>
    <property type="match status" value="1"/>
</dbReference>
<comment type="similarity">
    <text evidence="3">Belongs to the multi antimicrobial extrusion (MATE) (TC 2.A.66.1) family.</text>
</comment>
<evidence type="ECO:0000256" key="11">
    <source>
        <dbReference type="ARBA" id="ARBA00023136"/>
    </source>
</evidence>
<feature type="transmembrane region" description="Helical" evidence="13">
    <location>
        <begin position="380"/>
        <end position="403"/>
    </location>
</feature>
<dbReference type="Pfam" id="PF01554">
    <property type="entry name" value="MatE"/>
    <property type="match status" value="2"/>
</dbReference>
<keyword evidence="11 13" id="KW-0472">Membrane</keyword>
<evidence type="ECO:0000256" key="8">
    <source>
        <dbReference type="ARBA" id="ARBA00022692"/>
    </source>
</evidence>
<dbReference type="GO" id="GO:0042910">
    <property type="term" value="F:xenobiotic transmembrane transporter activity"/>
    <property type="evidence" value="ECO:0007669"/>
    <property type="project" value="InterPro"/>
</dbReference>
<keyword evidence="8 13" id="KW-0812">Transmembrane</keyword>
<dbReference type="GO" id="GO:0005886">
    <property type="term" value="C:plasma membrane"/>
    <property type="evidence" value="ECO:0007669"/>
    <property type="project" value="UniProtKB-SubCell"/>
</dbReference>
<feature type="transmembrane region" description="Helical" evidence="13">
    <location>
        <begin position="132"/>
        <end position="150"/>
    </location>
</feature>
<evidence type="ECO:0000256" key="1">
    <source>
        <dbReference type="ARBA" id="ARBA00003408"/>
    </source>
</evidence>
<dbReference type="PANTHER" id="PTHR43298:SF2">
    <property type="entry name" value="FMN_FAD EXPORTER YEEO-RELATED"/>
    <property type="match status" value="1"/>
</dbReference>
<dbReference type="GO" id="GO:0006811">
    <property type="term" value="P:monoatomic ion transport"/>
    <property type="evidence" value="ECO:0007669"/>
    <property type="project" value="UniProtKB-KW"/>
</dbReference>
<gene>
    <name evidence="14" type="ORF">DKB62_06825</name>
</gene>
<keyword evidence="9 13" id="KW-1133">Transmembrane helix</keyword>
<dbReference type="AlphaFoldDB" id="A0A346AZK2"/>
<keyword evidence="7" id="KW-1003">Cell membrane</keyword>
<dbReference type="Proteomes" id="UP000254337">
    <property type="component" value="Chromosome"/>
</dbReference>
<dbReference type="RefSeq" id="WP_107196303.1">
    <property type="nucleotide sequence ID" value="NZ_CP029462.1"/>
</dbReference>
<evidence type="ECO:0000256" key="2">
    <source>
        <dbReference type="ARBA" id="ARBA00004651"/>
    </source>
</evidence>
<dbReference type="GO" id="GO:0015297">
    <property type="term" value="F:antiporter activity"/>
    <property type="evidence" value="ECO:0007669"/>
    <property type="project" value="UniProtKB-KW"/>
</dbReference>
<feature type="transmembrane region" description="Helical" evidence="13">
    <location>
        <begin position="49"/>
        <end position="75"/>
    </location>
</feature>
<accession>A0A346AZK2</accession>
<feature type="transmembrane region" description="Helical" evidence="13">
    <location>
        <begin position="190"/>
        <end position="211"/>
    </location>
</feature>
<evidence type="ECO:0000256" key="12">
    <source>
        <dbReference type="ARBA" id="ARBA00031636"/>
    </source>
</evidence>
<feature type="transmembrane region" description="Helical" evidence="13">
    <location>
        <begin position="162"/>
        <end position="184"/>
    </location>
</feature>
<proteinExistence type="inferred from homology"/>
<comment type="function">
    <text evidence="1">Multidrug efflux pump.</text>
</comment>
<keyword evidence="15" id="KW-1185">Reference proteome</keyword>
<evidence type="ECO:0000256" key="3">
    <source>
        <dbReference type="ARBA" id="ARBA00010199"/>
    </source>
</evidence>
<evidence type="ECO:0000256" key="5">
    <source>
        <dbReference type="ARBA" id="ARBA00022448"/>
    </source>
</evidence>
<dbReference type="InterPro" id="IPR048279">
    <property type="entry name" value="MdtK-like"/>
</dbReference>
<evidence type="ECO:0000313" key="14">
    <source>
        <dbReference type="EMBL" id="AXL21295.1"/>
    </source>
</evidence>
<dbReference type="PIRSF" id="PIRSF006603">
    <property type="entry name" value="DinF"/>
    <property type="match status" value="1"/>
</dbReference>
<dbReference type="OrthoDB" id="9776324at2"/>
<keyword evidence="5" id="KW-0813">Transport</keyword>
<feature type="transmembrane region" description="Helical" evidence="13">
    <location>
        <begin position="354"/>
        <end position="373"/>
    </location>
</feature>
<keyword evidence="10" id="KW-0406">Ion transport</keyword>
<dbReference type="InterPro" id="IPR002528">
    <property type="entry name" value="MATE_fam"/>
</dbReference>
<evidence type="ECO:0000256" key="6">
    <source>
        <dbReference type="ARBA" id="ARBA00022449"/>
    </source>
</evidence>
<organism evidence="14 15">
    <name type="scientific">Megasphaera stantonii</name>
    <dbReference type="NCBI Taxonomy" id="2144175"/>
    <lineage>
        <taxon>Bacteria</taxon>
        <taxon>Bacillati</taxon>
        <taxon>Bacillota</taxon>
        <taxon>Negativicutes</taxon>
        <taxon>Veillonellales</taxon>
        <taxon>Veillonellaceae</taxon>
        <taxon>Megasphaera</taxon>
    </lineage>
</organism>
<dbReference type="InterPro" id="IPR050222">
    <property type="entry name" value="MATE_MdtK"/>
</dbReference>
<name>A0A346AZK2_9FIRM</name>
<reference evidence="14 15" key="1">
    <citation type="submission" date="2018-05" db="EMBL/GenBank/DDBJ databases">
        <title>Complete genome sequence of Megasphaera sp. AJH120T, isolated from the ceca of a chicken.</title>
        <authorList>
            <person name="Maki J."/>
            <person name="Looft T."/>
        </authorList>
    </citation>
    <scope>NUCLEOTIDE SEQUENCE [LARGE SCALE GENOMIC DNA]</scope>
    <source>
        <strain evidence="14 15">AJH120</strain>
    </source>
</reference>
<sequence>MTLYSKDHPAAVLLVFSLPLILSGMLQQLYSWADAYIVGHVVGEEALAAVGMTTAVSNLFTMSMTGFTLGLSILAAQKYGKKEYETLPRILSAFLVLLVPACALCAAAGCIWEKALLDALRTPADIAEFTGQYLRVILLGMPFLAVYNLYSALLRAIGDSRTPFFAIVLSSVVNVVLDLVFVAVCRWGVSGAAWATSISQIAMAIFIVWYAETKRPLLHLSLKEKLVQPHIVAQGWRFALPPAVQSSVMALGNMALQQFMNGFGSATVAAVTTAYRIDLIMLLPIINLGSAVSTMVAQSKGAGNLTKAQSFCRYGVALNAVISFLLMVVMAAFGGKLVALFGVGAEAASIGSEFFRQIAVYYLCFGIASALRGTVEGMGLVLYSSIVGIASLLARIALSYALAPYLGNMAIAHAEGLQWIVMLICYVPYILWQKKQAGSP</sequence>
<comment type="subcellular location">
    <subcellularLocation>
        <location evidence="2">Cell membrane</location>
        <topology evidence="2">Multi-pass membrane protein</topology>
    </subcellularLocation>
</comment>
<dbReference type="KEGG" id="meg:DKB62_06825"/>
<evidence type="ECO:0000313" key="15">
    <source>
        <dbReference type="Proteomes" id="UP000254337"/>
    </source>
</evidence>